<protein>
    <recommendedName>
        <fullName evidence="4">Extracellular membrane protein CFEM domain-containing protein</fullName>
    </recommendedName>
</protein>
<proteinExistence type="predicted"/>
<dbReference type="OrthoDB" id="10374518at2759"/>
<sequence>MKLELVLLLLLSVTLVLAEWRQCGGYQQTKKICKTSMHKCNWNYKDMCDVGRSNAMKLAFLEACQGEGVTESISCDKATNKNNGVSVKRLIQQIKNQSPH</sequence>
<evidence type="ECO:0000313" key="2">
    <source>
        <dbReference type="EMBL" id="ORX57017.1"/>
    </source>
</evidence>
<organism evidence="2 3">
    <name type="scientific">Hesseltinella vesiculosa</name>
    <dbReference type="NCBI Taxonomy" id="101127"/>
    <lineage>
        <taxon>Eukaryota</taxon>
        <taxon>Fungi</taxon>
        <taxon>Fungi incertae sedis</taxon>
        <taxon>Mucoromycota</taxon>
        <taxon>Mucoromycotina</taxon>
        <taxon>Mucoromycetes</taxon>
        <taxon>Mucorales</taxon>
        <taxon>Cunninghamellaceae</taxon>
        <taxon>Hesseltinella</taxon>
    </lineage>
</organism>
<dbReference type="EMBL" id="MCGT01000009">
    <property type="protein sequence ID" value="ORX57017.1"/>
    <property type="molecule type" value="Genomic_DNA"/>
</dbReference>
<evidence type="ECO:0000256" key="1">
    <source>
        <dbReference type="SAM" id="SignalP"/>
    </source>
</evidence>
<comment type="caution">
    <text evidence="2">The sequence shown here is derived from an EMBL/GenBank/DDBJ whole genome shotgun (WGS) entry which is preliminary data.</text>
</comment>
<keyword evidence="1" id="KW-0732">Signal</keyword>
<evidence type="ECO:0000313" key="3">
    <source>
        <dbReference type="Proteomes" id="UP000242146"/>
    </source>
</evidence>
<keyword evidence="3" id="KW-1185">Reference proteome</keyword>
<reference evidence="2 3" key="1">
    <citation type="submission" date="2016-07" db="EMBL/GenBank/DDBJ databases">
        <title>Pervasive Adenine N6-methylation of Active Genes in Fungi.</title>
        <authorList>
            <consortium name="DOE Joint Genome Institute"/>
            <person name="Mondo S.J."/>
            <person name="Dannebaum R.O."/>
            <person name="Kuo R.C."/>
            <person name="Labutti K."/>
            <person name="Haridas S."/>
            <person name="Kuo A."/>
            <person name="Salamov A."/>
            <person name="Ahrendt S.R."/>
            <person name="Lipzen A."/>
            <person name="Sullivan W."/>
            <person name="Andreopoulos W.B."/>
            <person name="Clum A."/>
            <person name="Lindquist E."/>
            <person name="Daum C."/>
            <person name="Ramamoorthy G.K."/>
            <person name="Gryganskyi A."/>
            <person name="Culley D."/>
            <person name="Magnuson J.K."/>
            <person name="James T.Y."/>
            <person name="O'Malley M.A."/>
            <person name="Stajich J.E."/>
            <person name="Spatafora J.W."/>
            <person name="Visel A."/>
            <person name="Grigoriev I.V."/>
        </authorList>
    </citation>
    <scope>NUCLEOTIDE SEQUENCE [LARGE SCALE GENOMIC DNA]</scope>
    <source>
        <strain evidence="2 3">NRRL 3301</strain>
    </source>
</reference>
<dbReference type="Proteomes" id="UP000242146">
    <property type="component" value="Unassembled WGS sequence"/>
</dbReference>
<feature type="signal peptide" evidence="1">
    <location>
        <begin position="1"/>
        <end position="18"/>
    </location>
</feature>
<dbReference type="AlphaFoldDB" id="A0A1X2GMI3"/>
<evidence type="ECO:0008006" key="4">
    <source>
        <dbReference type="Google" id="ProtNLM"/>
    </source>
</evidence>
<gene>
    <name evidence="2" type="ORF">DM01DRAFT_1334570</name>
</gene>
<accession>A0A1X2GMI3</accession>
<name>A0A1X2GMI3_9FUNG</name>
<feature type="chain" id="PRO_5012936628" description="Extracellular membrane protein CFEM domain-containing protein" evidence="1">
    <location>
        <begin position="19"/>
        <end position="100"/>
    </location>
</feature>